<evidence type="ECO:0000313" key="3">
    <source>
        <dbReference type="Proteomes" id="UP000038045"/>
    </source>
</evidence>
<dbReference type="STRING" id="131310.A0A0N4ZET4"/>
<dbReference type="InterPro" id="IPR042530">
    <property type="entry name" value="EME1/EME2_C"/>
</dbReference>
<protein>
    <submittedName>
        <fullName evidence="4">Crossover junction endonuclease MUS81</fullName>
    </submittedName>
</protein>
<proteinExistence type="predicted"/>
<name>A0A0N4ZET4_PARTI</name>
<organism evidence="3 4">
    <name type="scientific">Parastrongyloides trichosuri</name>
    <name type="common">Possum-specific nematode worm</name>
    <dbReference type="NCBI Taxonomy" id="131310"/>
    <lineage>
        <taxon>Eukaryota</taxon>
        <taxon>Metazoa</taxon>
        <taxon>Ecdysozoa</taxon>
        <taxon>Nematoda</taxon>
        <taxon>Chromadorea</taxon>
        <taxon>Rhabditida</taxon>
        <taxon>Tylenchina</taxon>
        <taxon>Panagrolaimomorpha</taxon>
        <taxon>Strongyloidoidea</taxon>
        <taxon>Strongyloididae</taxon>
        <taxon>Parastrongyloides</taxon>
    </lineage>
</organism>
<evidence type="ECO:0000313" key="4">
    <source>
        <dbReference type="WBParaSite" id="PTRK_0000626700.1"/>
    </source>
</evidence>
<keyword evidence="1" id="KW-0175">Coiled coil</keyword>
<keyword evidence="3" id="KW-1185">Reference proteome</keyword>
<reference evidence="4" key="1">
    <citation type="submission" date="2017-02" db="UniProtKB">
        <authorList>
            <consortium name="WormBaseParasite"/>
        </authorList>
    </citation>
    <scope>IDENTIFICATION</scope>
</reference>
<dbReference type="Proteomes" id="UP000038045">
    <property type="component" value="Unplaced"/>
</dbReference>
<dbReference type="WBParaSite" id="PTRK_0000626700.1">
    <property type="protein sequence ID" value="PTRK_0000626700.1"/>
    <property type="gene ID" value="PTRK_0000626700"/>
</dbReference>
<dbReference type="SUPFAM" id="SSF144284">
    <property type="entry name" value="Sec2 N-terminal region"/>
    <property type="match status" value="1"/>
</dbReference>
<feature type="region of interest" description="Disordered" evidence="2">
    <location>
        <begin position="509"/>
        <end position="552"/>
    </location>
</feature>
<evidence type="ECO:0000256" key="1">
    <source>
        <dbReference type="SAM" id="Coils"/>
    </source>
</evidence>
<dbReference type="AlphaFoldDB" id="A0A0N4ZET4"/>
<feature type="compositionally biased region" description="Basic residues" evidence="2">
    <location>
        <begin position="527"/>
        <end position="537"/>
    </location>
</feature>
<feature type="region of interest" description="Disordered" evidence="2">
    <location>
        <begin position="269"/>
        <end position="289"/>
    </location>
</feature>
<sequence>MVAEFHGRSDDILKCLFEGLLRFDPKQTSDEYTNLIKGIPQECEKDFEEFRKKMINIPKYIKSENDYNDCSAFEENVDSNISSNLSFEEKYNKICSLYEISKKKYIMLRREKDELEEKQKYFLDFESKYNKTAEDISDLTNKLFWEQNKRKEIERIYNLAIEESENEEAILKEYEKKISDLLEDNRKKSEEIDDLKNTMEQLKTNFNHYMKIHYDESEYDGAINSVDFKNINKATVDGERLSDTIENGGERLSHAIIKGVSTILSNKENEQPNNSANFNNSSIQSPNANRQREAINYLDGLDEERRNVEKQLEQSNQKINELETENGNLKRSLDLEIKEKKKFSGKIDNLEVEIDKVKAERDNLIKEKIKMSQNYENCVVRRNELEIKLKEALHEKEQIPNKLNELNETLNELATKVNNKNDSTISEEYDEKTGKLIFKNMDSDSDDDCMIIDVIDNAQKVDGVMKDIKRNEENNVILSDLKNNINGVLTNDYMDSGKCLKNENLKNLIDGGENGNKKENQVLNNQKLKKIPSKRKNKDISKNEEETEAQKKKRLRLEAKEAEKLQKLEAKEAEKLQKLEAKEAEKAQKDVARIRKEMAASINTKAEQYLYCNVSNTINDIIPHFNIELENFFESRDIKNQIIFEDSFTSAVTWKRKNVDALVENNVVKRLETFDNENIFILIMSGGTFKELYNKNTLINEIKTIKNQFSGEVQGVVIVYEKHSINKAPLYNLCLQVFEETGSQLKFIKTAEKVILTIAQHHRAIAKKPLSLQKEAETMMVYLGEKGVKEGDEIHKDWWYKMLSGIHRISEDQRRAIIDHYANPFKLIKLLREIGTLAGVKRISNIQCDNGRKIGPAFAQKLVQTLTSITGDEVIEC</sequence>
<feature type="coiled-coil region" evidence="1">
    <location>
        <begin position="157"/>
        <end position="212"/>
    </location>
</feature>
<feature type="coiled-coil region" evidence="1">
    <location>
        <begin position="298"/>
        <end position="423"/>
    </location>
</feature>
<feature type="compositionally biased region" description="Basic and acidic residues" evidence="2">
    <location>
        <begin position="538"/>
        <end position="552"/>
    </location>
</feature>
<accession>A0A0N4ZET4</accession>
<dbReference type="Gene3D" id="1.10.150.670">
    <property type="entry name" value="Crossover junction endonuclease EME1, DNA-binding domain"/>
    <property type="match status" value="1"/>
</dbReference>
<evidence type="ECO:0000256" key="2">
    <source>
        <dbReference type="SAM" id="MobiDB-lite"/>
    </source>
</evidence>